<accession>A0A841TD61</accession>
<dbReference type="Proteomes" id="UP000574133">
    <property type="component" value="Unassembled WGS sequence"/>
</dbReference>
<feature type="transmembrane region" description="Helical" evidence="1">
    <location>
        <begin position="71"/>
        <end position="90"/>
    </location>
</feature>
<feature type="transmembrane region" description="Helical" evidence="1">
    <location>
        <begin position="154"/>
        <end position="178"/>
    </location>
</feature>
<keyword evidence="1" id="KW-0472">Membrane</keyword>
<comment type="caution">
    <text evidence="2">The sequence shown here is derived from an EMBL/GenBank/DDBJ whole genome shotgun (WGS) entry which is preliminary data.</text>
</comment>
<dbReference type="EMBL" id="JACJVN010000041">
    <property type="protein sequence ID" value="MBB6677939.1"/>
    <property type="molecule type" value="Genomic_DNA"/>
</dbReference>
<feature type="transmembrane region" description="Helical" evidence="1">
    <location>
        <begin position="40"/>
        <end position="59"/>
    </location>
</feature>
<sequence>MSSSGYPDQPVRKKRKWVSALLSLLFPGTGHMYLGLMAKGIAIMLLLSLNICAIVYFAIEYGNGSGSGSSVLVIVLVSLLVPIQYFYSLFDALQQTEAVNDRHAAGWLGASGPNGMPSAQGTPSQHQVSVAGVVLLAAGGLALFSIADMNWTRWFLHSSGSMTGAVILFVIGGLIWVWERRGSSNRRG</sequence>
<evidence type="ECO:0000256" key="1">
    <source>
        <dbReference type="SAM" id="Phobius"/>
    </source>
</evidence>
<keyword evidence="1" id="KW-1133">Transmembrane helix</keyword>
<reference evidence="2 3" key="1">
    <citation type="submission" date="2020-08" db="EMBL/GenBank/DDBJ databases">
        <title>Cohnella phylogeny.</title>
        <authorList>
            <person name="Dunlap C."/>
        </authorList>
    </citation>
    <scope>NUCLEOTIDE SEQUENCE [LARGE SCALE GENOMIC DNA]</scope>
    <source>
        <strain evidence="2 3">DSM 103658</strain>
    </source>
</reference>
<protein>
    <recommendedName>
        <fullName evidence="4">DUF5683 domain-containing protein</fullName>
    </recommendedName>
</protein>
<evidence type="ECO:0000313" key="2">
    <source>
        <dbReference type="EMBL" id="MBB6677939.1"/>
    </source>
</evidence>
<feature type="transmembrane region" description="Helical" evidence="1">
    <location>
        <begin position="128"/>
        <end position="147"/>
    </location>
</feature>
<feature type="transmembrane region" description="Helical" evidence="1">
    <location>
        <begin position="17"/>
        <end position="34"/>
    </location>
</feature>
<keyword evidence="3" id="KW-1185">Reference proteome</keyword>
<proteinExistence type="predicted"/>
<evidence type="ECO:0008006" key="4">
    <source>
        <dbReference type="Google" id="ProtNLM"/>
    </source>
</evidence>
<organism evidence="2 3">
    <name type="scientific">Cohnella lubricantis</name>
    <dbReference type="NCBI Taxonomy" id="2163172"/>
    <lineage>
        <taxon>Bacteria</taxon>
        <taxon>Bacillati</taxon>
        <taxon>Bacillota</taxon>
        <taxon>Bacilli</taxon>
        <taxon>Bacillales</taxon>
        <taxon>Paenibacillaceae</taxon>
        <taxon>Cohnella</taxon>
    </lineage>
</organism>
<dbReference type="RefSeq" id="WP_185179216.1">
    <property type="nucleotide sequence ID" value="NZ_CBCSEP010000023.1"/>
</dbReference>
<gene>
    <name evidence="2" type="ORF">H4Q31_11455</name>
</gene>
<name>A0A841TD61_9BACL</name>
<keyword evidence="1" id="KW-0812">Transmembrane</keyword>
<evidence type="ECO:0000313" key="3">
    <source>
        <dbReference type="Proteomes" id="UP000574133"/>
    </source>
</evidence>
<dbReference type="AlphaFoldDB" id="A0A841TD61"/>